<dbReference type="Proteomes" id="UP000183471">
    <property type="component" value="Unassembled WGS sequence"/>
</dbReference>
<gene>
    <name evidence="2" type="ORF">SAMN05216402_2108</name>
</gene>
<evidence type="ECO:0008006" key="4">
    <source>
        <dbReference type="Google" id="ProtNLM"/>
    </source>
</evidence>
<sequence>MILDTGRVDTVDMADIASDISVEAYSGICRDIRNQPKWRLDSDTDCDYYDGAQTSVEVIRRLKEAGIPPQDSNLIKPTINAVLGIEARSRTDYKITSDDEQQAEIAEGLSAKIKEVEAESRADRAMSDAYSSMIRAGVGWVEVSREFDPLRYPYRVREIHRNEIWWDWTSKEPDLSDARYLRRDKWVDRAQAARMFPEQQALIGNSWNGWNNLDVYDGADTGMARAYEIEQAWGQTWGHSQEDYLNRNSGMVRLSELWYRHFEDAYVLVLPDGKAIEYREDNPYHEAALSAGLVHVQRSMLPRMRVAIWLGPHKLMDVPSPLPHRDFPYVPFWCFRKDRSRVPYGLIRDMRGPQDQILDLDILLYEVLNSVKVEVDNDALDLSQNTYQEVAHNISSLRSMTVLNAQRRNAGGFKVTREHALAAQVFQLVEERKHRIEAVSGVYRAMLGASTQAASGVAINNLVEQGSTVLAEPNDNFRYARRLVGQQLLAFIKYDLLGRQTAIAVKRGNKQRTVYFNREVMTHSGPVIENDIETAQVRVVLEDIPATPSFRAQQLQAFTQIVQAAPPAYQAVLYPAMLELSDVPNRHELADQLRRAGGVVEEDQQAPVMRQPFQAATQQ</sequence>
<protein>
    <recommendedName>
        <fullName evidence="4">Phage portal protein</fullName>
    </recommendedName>
</protein>
<evidence type="ECO:0000313" key="2">
    <source>
        <dbReference type="EMBL" id="SDQ74287.1"/>
    </source>
</evidence>
<proteinExistence type="predicted"/>
<accession>A0ABY0TFI2</accession>
<dbReference type="RefSeq" id="WP_256324111.1">
    <property type="nucleotide sequence ID" value="NZ_FNKY01000001.1"/>
</dbReference>
<comment type="caution">
    <text evidence="2">The sequence shown here is derived from an EMBL/GenBank/DDBJ whole genome shotgun (WGS) entry which is preliminary data.</text>
</comment>
<dbReference type="Pfam" id="PF16510">
    <property type="entry name" value="P22_portal"/>
    <property type="match status" value="1"/>
</dbReference>
<evidence type="ECO:0000313" key="3">
    <source>
        <dbReference type="Proteomes" id="UP000183471"/>
    </source>
</evidence>
<name>A0ABY0TFI2_9PROT</name>
<keyword evidence="3" id="KW-1185">Reference proteome</keyword>
<dbReference type="InterPro" id="IPR032427">
    <property type="entry name" value="P22_portal"/>
</dbReference>
<dbReference type="EMBL" id="FNKY01000001">
    <property type="protein sequence ID" value="SDQ74287.1"/>
    <property type="molecule type" value="Genomic_DNA"/>
</dbReference>
<evidence type="ECO:0000256" key="1">
    <source>
        <dbReference type="SAM" id="MobiDB-lite"/>
    </source>
</evidence>
<organism evidence="2 3">
    <name type="scientific">Nitrosospira multiformis</name>
    <dbReference type="NCBI Taxonomy" id="1231"/>
    <lineage>
        <taxon>Bacteria</taxon>
        <taxon>Pseudomonadati</taxon>
        <taxon>Pseudomonadota</taxon>
        <taxon>Betaproteobacteria</taxon>
        <taxon>Nitrosomonadales</taxon>
        <taxon>Nitrosomonadaceae</taxon>
        <taxon>Nitrosospira</taxon>
    </lineage>
</organism>
<feature type="region of interest" description="Disordered" evidence="1">
    <location>
        <begin position="600"/>
        <end position="619"/>
    </location>
</feature>
<reference evidence="2 3" key="1">
    <citation type="submission" date="2016-10" db="EMBL/GenBank/DDBJ databases">
        <authorList>
            <person name="Varghese N."/>
            <person name="Submissions S."/>
        </authorList>
    </citation>
    <scope>NUCLEOTIDE SEQUENCE [LARGE SCALE GENOMIC DNA]</scope>
    <source>
        <strain evidence="2 3">Nl1</strain>
    </source>
</reference>